<keyword evidence="1" id="KW-0812">Transmembrane</keyword>
<accession>A0A2G3E3P2</accession>
<dbReference type="AlphaFoldDB" id="A0A2G3E3P2"/>
<dbReference type="InterPro" id="IPR022118">
    <property type="entry name" value="Peptidase_C70_AvrRpt2"/>
</dbReference>
<protein>
    <recommendedName>
        <fullName evidence="4">Peptidase C39-like domain-containing protein</fullName>
    </recommendedName>
</protein>
<dbReference type="RefSeq" id="WP_099386016.1">
    <property type="nucleotide sequence ID" value="NZ_JANSWH010000099.1"/>
</dbReference>
<keyword evidence="1" id="KW-1133">Transmembrane helix</keyword>
<dbReference type="InterPro" id="IPR037155">
    <property type="entry name" value="Staphopain_pro_sf"/>
</dbReference>
<keyword evidence="3" id="KW-1185">Reference proteome</keyword>
<gene>
    <name evidence="2" type="ORF">CSX02_06130</name>
</gene>
<reference evidence="2 3" key="2">
    <citation type="submission" date="2017-10" db="EMBL/GenBank/DDBJ databases">
        <authorList>
            <person name="Banno H."/>
            <person name="Chua N.-H."/>
        </authorList>
    </citation>
    <scope>NUCLEOTIDE SEQUENCE [LARGE SCALE GENOMIC DNA]</scope>
    <source>
        <strain evidence="2 3">JK623</strain>
    </source>
</reference>
<comment type="caution">
    <text evidence="2">The sequence shown here is derived from an EMBL/GenBank/DDBJ whole genome shotgun (WGS) entry which is preliminary data.</text>
</comment>
<dbReference type="EMBL" id="PDYG01000030">
    <property type="protein sequence ID" value="PHU37775.1"/>
    <property type="molecule type" value="Genomic_DNA"/>
</dbReference>
<evidence type="ECO:0008006" key="4">
    <source>
        <dbReference type="Google" id="ProtNLM"/>
    </source>
</evidence>
<proteinExistence type="predicted"/>
<dbReference type="Pfam" id="PF12385">
    <property type="entry name" value="Peptidase_C70"/>
    <property type="match status" value="1"/>
</dbReference>
<evidence type="ECO:0000313" key="3">
    <source>
        <dbReference type="Proteomes" id="UP000224563"/>
    </source>
</evidence>
<evidence type="ECO:0000256" key="1">
    <source>
        <dbReference type="SAM" id="Phobius"/>
    </source>
</evidence>
<feature type="transmembrane region" description="Helical" evidence="1">
    <location>
        <begin position="21"/>
        <end position="43"/>
    </location>
</feature>
<dbReference type="Proteomes" id="UP000224563">
    <property type="component" value="Unassembled WGS sequence"/>
</dbReference>
<sequence>MGSAKLNVLRGLEKRKSHIHWKVAVVNVVSLLLTLLIIPNRVWAYQSDMSYKSIMIDRNIPESAKQYAEENYEDVLSVSKEFEDTGEIESVDDCYLDSSFIIVNLFGNTEPAYYFPVLEDEKVVFVVAVIETGDGYTISGDDVYVDWLNEIDYVSDKSLIFAICDDYIITKGTSDFYTYEDAAPLLEKEQEAIARFEKEEYRETVEYVANELLSLDENGSEVGQQTIKEGYTPSFAVNDMEGSHGTRICQLNGYSVSQNGRDMCWAASVATIVNYRKGTRYSAYSVCDLMNISYDQGATITQKKVALKKFGISYAMTDGVLAIGRVKCNIDNKYPIAMSCYSEEGAHAVTLYGYSCRVGGDYIVIRNPQKDTQITVKYNRGNVYFTSYGTKWKWRRTLSYYA</sequence>
<organism evidence="2 3">
    <name type="scientific">Agathobacter ruminis</name>
    <dbReference type="NCBI Taxonomy" id="1712665"/>
    <lineage>
        <taxon>Bacteria</taxon>
        <taxon>Bacillati</taxon>
        <taxon>Bacillota</taxon>
        <taxon>Clostridia</taxon>
        <taxon>Lachnospirales</taxon>
        <taxon>Lachnospiraceae</taxon>
        <taxon>Agathobacter</taxon>
    </lineage>
</organism>
<reference evidence="2 3" key="1">
    <citation type="submission" date="2017-10" db="EMBL/GenBank/DDBJ databases">
        <title>Resolving the taxonomy of Roseburia spp., Eubacterium rectale and Agathobacter spp. through phylogenomic analysis.</title>
        <authorList>
            <person name="Sheridan P.O."/>
            <person name="Walker A.W."/>
            <person name="Duncan S.H."/>
            <person name="Scott K.P."/>
            <person name="Toole P.W.O."/>
            <person name="Luis P."/>
            <person name="Flint H.J."/>
        </authorList>
    </citation>
    <scope>NUCLEOTIDE SEQUENCE [LARGE SCALE GENOMIC DNA]</scope>
    <source>
        <strain evidence="2 3">JK623</strain>
    </source>
</reference>
<dbReference type="Gene3D" id="3.10.500.10">
    <property type="entry name" value="Staphopain proregion domain"/>
    <property type="match status" value="1"/>
</dbReference>
<keyword evidence="1" id="KW-0472">Membrane</keyword>
<name>A0A2G3E3P2_9FIRM</name>
<evidence type="ECO:0000313" key="2">
    <source>
        <dbReference type="EMBL" id="PHU37775.1"/>
    </source>
</evidence>
<dbReference type="Gene3D" id="3.90.70.10">
    <property type="entry name" value="Cysteine proteinases"/>
    <property type="match status" value="1"/>
</dbReference>